<proteinExistence type="predicted"/>
<evidence type="ECO:0000259" key="1">
    <source>
        <dbReference type="Pfam" id="PF02464"/>
    </source>
</evidence>
<dbReference type="Pfam" id="PF02464">
    <property type="entry name" value="CinA"/>
    <property type="match status" value="1"/>
</dbReference>
<reference evidence="2 3" key="1">
    <citation type="journal article" date="2014" name="PLoS ONE">
        <title>Reduction of Hydrogen Peroxide Accumulation and Toxicity by a Catalase from Mycoplasma iowae.</title>
        <authorList>
            <person name="Pritchard R.E."/>
            <person name="Prassinos A.J."/>
            <person name="Osborne J.D."/>
            <person name="Raviv Z."/>
            <person name="Balish M.F."/>
        </authorList>
    </citation>
    <scope>NUCLEOTIDE SEQUENCE [LARGE SCALE GENOMIC DNA]</scope>
    <source>
        <strain evidence="2 3">DK-CPA</strain>
    </source>
</reference>
<evidence type="ECO:0000313" key="2">
    <source>
        <dbReference type="EMBL" id="KFB07469.1"/>
    </source>
</evidence>
<dbReference type="InterPro" id="IPR036653">
    <property type="entry name" value="CinA-like_C"/>
</dbReference>
<evidence type="ECO:0000313" key="3">
    <source>
        <dbReference type="Proteomes" id="UP000028523"/>
    </source>
</evidence>
<sequence>MDYKQIIINELKKLNLKLGIAESVTGGMISSALVDVPGSSKVFKGSVVSYTPEAKNKLLGIDIDLIEKYGEVSPQIAKEMALAIRNKLKTDFSIAVTGHAGPFSDSEEKKCLVYFCIIVIDKAYEFEMISNDEGRTTNRITIASKIIEELFKLIYKVKSESKIINNSEL</sequence>
<organism evidence="2 3">
    <name type="scientific">Malacoplasma iowae DK-CPA</name>
    <dbReference type="NCBI Taxonomy" id="1394179"/>
    <lineage>
        <taxon>Bacteria</taxon>
        <taxon>Bacillati</taxon>
        <taxon>Mycoplasmatota</taxon>
        <taxon>Mycoplasmoidales</taxon>
        <taxon>Mycoplasmoidaceae</taxon>
        <taxon>Malacoplasma</taxon>
    </lineage>
</organism>
<keyword evidence="3" id="KW-1185">Reference proteome</keyword>
<protein>
    <submittedName>
        <fullName evidence="2">Putative conserved protein CinA</fullName>
    </submittedName>
</protein>
<dbReference type="EMBL" id="AWQU01000082">
    <property type="protein sequence ID" value="KFB07469.1"/>
    <property type="molecule type" value="Genomic_DNA"/>
</dbReference>
<dbReference type="SUPFAM" id="SSF142433">
    <property type="entry name" value="CinA-like"/>
    <property type="match status" value="1"/>
</dbReference>
<dbReference type="Gene3D" id="3.90.950.20">
    <property type="entry name" value="CinA-like"/>
    <property type="match status" value="1"/>
</dbReference>
<dbReference type="RefSeq" id="WP_004024929.1">
    <property type="nucleotide sequence ID" value="NZ_AWQU01000082.1"/>
</dbReference>
<feature type="domain" description="CinA C-terminal" evidence="1">
    <location>
        <begin position="4"/>
        <end position="152"/>
    </location>
</feature>
<name>A0A084U3D3_MALIO</name>
<gene>
    <name evidence="2" type="primary">cinA</name>
    <name evidence="2" type="ORF">P271_306</name>
</gene>
<dbReference type="InterPro" id="IPR008136">
    <property type="entry name" value="CinA_C"/>
</dbReference>
<dbReference type="Proteomes" id="UP000028523">
    <property type="component" value="Unassembled WGS sequence"/>
</dbReference>
<dbReference type="NCBIfam" id="TIGR00199">
    <property type="entry name" value="PncC_domain"/>
    <property type="match status" value="1"/>
</dbReference>
<accession>A0A084U3D3</accession>
<dbReference type="GeneID" id="96866648"/>
<dbReference type="AlphaFoldDB" id="A0A084U3D3"/>
<comment type="caution">
    <text evidence="2">The sequence shown here is derived from an EMBL/GenBank/DDBJ whole genome shotgun (WGS) entry which is preliminary data.</text>
</comment>